<dbReference type="AlphaFoldDB" id="A0A918XQ13"/>
<evidence type="ECO:0000256" key="1">
    <source>
        <dbReference type="SAM" id="Coils"/>
    </source>
</evidence>
<reference evidence="2" key="1">
    <citation type="journal article" date="2014" name="Int. J. Syst. Evol. Microbiol.">
        <title>Complete genome sequence of Corynebacterium casei LMG S-19264T (=DSM 44701T), isolated from a smear-ripened cheese.</title>
        <authorList>
            <consortium name="US DOE Joint Genome Institute (JGI-PGF)"/>
            <person name="Walter F."/>
            <person name="Albersmeier A."/>
            <person name="Kalinowski J."/>
            <person name="Ruckert C."/>
        </authorList>
    </citation>
    <scope>NUCLEOTIDE SEQUENCE</scope>
    <source>
        <strain evidence="2">KCTC 42651</strain>
    </source>
</reference>
<comment type="caution">
    <text evidence="2">The sequence shown here is derived from an EMBL/GenBank/DDBJ whole genome shotgun (WGS) entry which is preliminary data.</text>
</comment>
<sequence length="249" mass="25975">MIDNLAEALRALKDGGADEAPVLAADEFAARFHGLTLDQVVTLTGLPALAVTAMLRTPQGAAVERCLVDGRAGQSRQALARRLLLDAELDGETVAREVLEFEAGVLRDRLVRDRDDMVYRASDGRPVVDADLTAVLRGRHHPAPPAEAPEHAGGPIRPVTIDDPVAFSGAVGEMLQGLAALHAGNRTAFGALRTLAAGANRDDADAIAAIEALAAGAEQVEAVVARLQRQATTLLRLVDGAAASAEPQL</sequence>
<gene>
    <name evidence="2" type="ORF">GCM10017083_12510</name>
</gene>
<protein>
    <submittedName>
        <fullName evidence="2">Uncharacterized protein</fullName>
    </submittedName>
</protein>
<keyword evidence="3" id="KW-1185">Reference proteome</keyword>
<keyword evidence="1" id="KW-0175">Coiled coil</keyword>
<evidence type="ECO:0000313" key="2">
    <source>
        <dbReference type="EMBL" id="GHD44735.1"/>
    </source>
</evidence>
<dbReference type="RefSeq" id="WP_189988060.1">
    <property type="nucleotide sequence ID" value="NZ_BMZS01000002.1"/>
</dbReference>
<feature type="coiled-coil region" evidence="1">
    <location>
        <begin position="210"/>
        <end position="237"/>
    </location>
</feature>
<proteinExistence type="predicted"/>
<name>A0A918XQ13_9PROT</name>
<organism evidence="2 3">
    <name type="scientific">Thalassobaculum fulvum</name>
    <dbReference type="NCBI Taxonomy" id="1633335"/>
    <lineage>
        <taxon>Bacteria</taxon>
        <taxon>Pseudomonadati</taxon>
        <taxon>Pseudomonadota</taxon>
        <taxon>Alphaproteobacteria</taxon>
        <taxon>Rhodospirillales</taxon>
        <taxon>Thalassobaculaceae</taxon>
        <taxon>Thalassobaculum</taxon>
    </lineage>
</organism>
<reference evidence="2" key="2">
    <citation type="submission" date="2020-09" db="EMBL/GenBank/DDBJ databases">
        <authorList>
            <person name="Sun Q."/>
            <person name="Kim S."/>
        </authorList>
    </citation>
    <scope>NUCLEOTIDE SEQUENCE</scope>
    <source>
        <strain evidence="2">KCTC 42651</strain>
    </source>
</reference>
<evidence type="ECO:0000313" key="3">
    <source>
        <dbReference type="Proteomes" id="UP000630353"/>
    </source>
</evidence>
<accession>A0A918XQ13</accession>
<dbReference type="EMBL" id="BMZS01000002">
    <property type="protein sequence ID" value="GHD44735.1"/>
    <property type="molecule type" value="Genomic_DNA"/>
</dbReference>
<dbReference type="Proteomes" id="UP000630353">
    <property type="component" value="Unassembled WGS sequence"/>
</dbReference>